<gene>
    <name evidence="1" type="ORF">Lalb_Chr07g0179171</name>
</gene>
<proteinExistence type="predicted"/>
<sequence length="45" mass="4880">MITNISLLSHTEIVASWSNLQTYESSGAIGIVIFSHDTHSNCMAV</sequence>
<evidence type="ECO:0000313" key="2">
    <source>
        <dbReference type="Proteomes" id="UP000447434"/>
    </source>
</evidence>
<keyword evidence="2" id="KW-1185">Reference proteome</keyword>
<dbReference type="Proteomes" id="UP000447434">
    <property type="component" value="Chromosome 7"/>
</dbReference>
<comment type="caution">
    <text evidence="1">The sequence shown here is derived from an EMBL/GenBank/DDBJ whole genome shotgun (WGS) entry which is preliminary data.</text>
</comment>
<organism evidence="1 2">
    <name type="scientific">Lupinus albus</name>
    <name type="common">White lupine</name>
    <name type="synonym">Lupinus termis</name>
    <dbReference type="NCBI Taxonomy" id="3870"/>
    <lineage>
        <taxon>Eukaryota</taxon>
        <taxon>Viridiplantae</taxon>
        <taxon>Streptophyta</taxon>
        <taxon>Embryophyta</taxon>
        <taxon>Tracheophyta</taxon>
        <taxon>Spermatophyta</taxon>
        <taxon>Magnoliopsida</taxon>
        <taxon>eudicotyledons</taxon>
        <taxon>Gunneridae</taxon>
        <taxon>Pentapetalae</taxon>
        <taxon>rosids</taxon>
        <taxon>fabids</taxon>
        <taxon>Fabales</taxon>
        <taxon>Fabaceae</taxon>
        <taxon>Papilionoideae</taxon>
        <taxon>50 kb inversion clade</taxon>
        <taxon>genistoids sensu lato</taxon>
        <taxon>core genistoids</taxon>
        <taxon>Genisteae</taxon>
        <taxon>Lupinus</taxon>
    </lineage>
</organism>
<dbReference type="EMBL" id="WOCE01000007">
    <property type="protein sequence ID" value="KAE9609733.1"/>
    <property type="molecule type" value="Genomic_DNA"/>
</dbReference>
<dbReference type="AlphaFoldDB" id="A0A6A4Q7Y4"/>
<name>A0A6A4Q7Y4_LUPAL</name>
<reference evidence="2" key="1">
    <citation type="journal article" date="2020" name="Nat. Commun.">
        <title>Genome sequence of the cluster root forming white lupin.</title>
        <authorList>
            <person name="Hufnagel B."/>
            <person name="Marques A."/>
            <person name="Soriano A."/>
            <person name="Marques L."/>
            <person name="Divol F."/>
            <person name="Doumas P."/>
            <person name="Sallet E."/>
            <person name="Mancinotti D."/>
            <person name="Carrere S."/>
            <person name="Marande W."/>
            <person name="Arribat S."/>
            <person name="Keller J."/>
            <person name="Huneau C."/>
            <person name="Blein T."/>
            <person name="Aime D."/>
            <person name="Laguerre M."/>
            <person name="Taylor J."/>
            <person name="Schubert V."/>
            <person name="Nelson M."/>
            <person name="Geu-Flores F."/>
            <person name="Crespi M."/>
            <person name="Gallardo-Guerrero K."/>
            <person name="Delaux P.-M."/>
            <person name="Salse J."/>
            <person name="Berges H."/>
            <person name="Guyot R."/>
            <person name="Gouzy J."/>
            <person name="Peret B."/>
        </authorList>
    </citation>
    <scope>NUCLEOTIDE SEQUENCE [LARGE SCALE GENOMIC DNA]</scope>
    <source>
        <strain evidence="2">cv. Amiga</strain>
    </source>
</reference>
<accession>A0A6A4Q7Y4</accession>
<protein>
    <submittedName>
        <fullName evidence="1">Uncharacterized protein</fullName>
    </submittedName>
</protein>
<evidence type="ECO:0000313" key="1">
    <source>
        <dbReference type="EMBL" id="KAE9609733.1"/>
    </source>
</evidence>